<protein>
    <submittedName>
        <fullName evidence="1">DUF2764 domain-containing protein</fullName>
    </submittedName>
</protein>
<evidence type="ECO:0000313" key="1">
    <source>
        <dbReference type="EMBL" id="QZE15823.1"/>
    </source>
</evidence>
<evidence type="ECO:0000313" key="2">
    <source>
        <dbReference type="Proteomes" id="UP000826212"/>
    </source>
</evidence>
<dbReference type="EMBL" id="CP081303">
    <property type="protein sequence ID" value="QZE15823.1"/>
    <property type="molecule type" value="Genomic_DNA"/>
</dbReference>
<gene>
    <name evidence="1" type="ORF">K4L44_08325</name>
</gene>
<accession>A0AC61NJ93</accession>
<organism evidence="1 2">
    <name type="scientific">Halosquirtibacter laminarini</name>
    <dbReference type="NCBI Taxonomy" id="3374600"/>
    <lineage>
        <taxon>Bacteria</taxon>
        <taxon>Pseudomonadati</taxon>
        <taxon>Bacteroidota</taxon>
        <taxon>Bacteroidia</taxon>
        <taxon>Marinilabiliales</taxon>
        <taxon>Prolixibacteraceae</taxon>
        <taxon>Halosquirtibacter</taxon>
    </lineage>
</organism>
<proteinExistence type="predicted"/>
<keyword evidence="2" id="KW-1185">Reference proteome</keyword>
<name>A0AC61NJ93_9BACT</name>
<dbReference type="Proteomes" id="UP000826212">
    <property type="component" value="Chromosome"/>
</dbReference>
<sequence>MSNYYSFVAGLPEIQLLDAKAYHTTQSIKALLEETVNVKDWQLLSFYYGRFDNHNLLIALDISKEKWDSRGNYTEEEIQEMLVAFREEENPHIERIPSWFRRFIPAFQAGEALYAEMSWEDQLLTAYFEAGMGCKNQYIAAWFTFQYRVRNVMTAFQCRKFGLDRSNYVLGEDEFSVKLRTSSAKDFGVTVEFPYISQVLKVMEMPNFYDREKALDALYWNYIEENTFFHYFSLEKIFAYLIQLEMIERWSELNEQEGMEVFREFVNQLKSSFRFQDEFSLKR</sequence>
<reference evidence="1" key="1">
    <citation type="submission" date="2021-08" db="EMBL/GenBank/DDBJ databases">
        <title>Novel anaerobic bacterium isolated from sea squirt in East Sea, Republic of Korea.</title>
        <authorList>
            <person name="Nguyen T.H."/>
            <person name="Li Z."/>
            <person name="Lee Y.-J."/>
            <person name="Ko J."/>
            <person name="Kim S.-G."/>
        </authorList>
    </citation>
    <scope>NUCLEOTIDE SEQUENCE</scope>
    <source>
        <strain evidence="1">KCTC 25031</strain>
    </source>
</reference>